<sequence length="37" mass="4500">IQGCFWGEIPAQTQRKWRSFEWDVNTLNTQYWDLPGK</sequence>
<comment type="caution">
    <text evidence="1">The sequence shown here is derived from an EMBL/GenBank/DDBJ whole genome shotgun (WGS) entry which is preliminary data.</text>
</comment>
<dbReference type="EMBL" id="QWLN02005137">
    <property type="protein sequence ID" value="TEA37694.1"/>
    <property type="molecule type" value="Genomic_DNA"/>
</dbReference>
<keyword evidence="2" id="KW-1185">Reference proteome</keyword>
<gene>
    <name evidence="1" type="ORF">DBR06_SOUSAS9210009</name>
</gene>
<dbReference type="Proteomes" id="UP000295264">
    <property type="component" value="Unassembled WGS sequence"/>
</dbReference>
<organism evidence="1 2">
    <name type="scientific">Sousa chinensis</name>
    <name type="common">Indo-pacific humpbacked dolphin</name>
    <name type="synonym">Steno chinensis</name>
    <dbReference type="NCBI Taxonomy" id="103600"/>
    <lineage>
        <taxon>Eukaryota</taxon>
        <taxon>Metazoa</taxon>
        <taxon>Chordata</taxon>
        <taxon>Craniata</taxon>
        <taxon>Vertebrata</taxon>
        <taxon>Euteleostomi</taxon>
        <taxon>Mammalia</taxon>
        <taxon>Eutheria</taxon>
        <taxon>Laurasiatheria</taxon>
        <taxon>Artiodactyla</taxon>
        <taxon>Whippomorpha</taxon>
        <taxon>Cetacea</taxon>
        <taxon>Odontoceti</taxon>
        <taxon>Delphinidae</taxon>
        <taxon>Sousa</taxon>
    </lineage>
</organism>
<evidence type="ECO:0000313" key="2">
    <source>
        <dbReference type="Proteomes" id="UP000295264"/>
    </source>
</evidence>
<feature type="non-terminal residue" evidence="1">
    <location>
        <position position="1"/>
    </location>
</feature>
<dbReference type="AlphaFoldDB" id="A0A484GPI8"/>
<reference evidence="1 2" key="1">
    <citation type="journal article" date="2018" name="Genomics">
        <title>Molecular footprints of inshore aquatic adaptation in Indo-Pacific humpback dolphin (Sousa chinensis).</title>
        <authorList>
            <person name="Ming Y."/>
            <person name="Jian J."/>
            <person name="Yu F."/>
            <person name="Yu X."/>
            <person name="Wang J."/>
            <person name="Liu W."/>
        </authorList>
    </citation>
    <scope>NUCLEOTIDE SEQUENCE [LARGE SCALE GENOMIC DNA]</scope>
    <source>
        <strain evidence="1">MY-2018</strain>
        <tissue evidence="1">Skin</tissue>
    </source>
</reference>
<protein>
    <submittedName>
        <fullName evidence="1">Uncharacterized protein</fullName>
    </submittedName>
</protein>
<proteinExistence type="predicted"/>
<name>A0A484GPI8_SOUCH</name>
<accession>A0A484GPI8</accession>
<evidence type="ECO:0000313" key="1">
    <source>
        <dbReference type="EMBL" id="TEA37694.1"/>
    </source>
</evidence>